<reference evidence="2 3" key="1">
    <citation type="submission" date="2023-01" db="EMBL/GenBank/DDBJ databases">
        <title>Analysis of 21 Apiospora genomes using comparative genomics revels a genus with tremendous synthesis potential of carbohydrate active enzymes and secondary metabolites.</title>
        <authorList>
            <person name="Sorensen T."/>
        </authorList>
    </citation>
    <scope>NUCLEOTIDE SEQUENCE [LARGE SCALE GENOMIC DNA]</scope>
    <source>
        <strain evidence="2 3">CBS 117206</strain>
    </source>
</reference>
<proteinExistence type="predicted"/>
<organism evidence="2 3">
    <name type="scientific">Apiospora kogelbergensis</name>
    <dbReference type="NCBI Taxonomy" id="1337665"/>
    <lineage>
        <taxon>Eukaryota</taxon>
        <taxon>Fungi</taxon>
        <taxon>Dikarya</taxon>
        <taxon>Ascomycota</taxon>
        <taxon>Pezizomycotina</taxon>
        <taxon>Sordariomycetes</taxon>
        <taxon>Xylariomycetidae</taxon>
        <taxon>Amphisphaeriales</taxon>
        <taxon>Apiosporaceae</taxon>
        <taxon>Apiospora</taxon>
    </lineage>
</organism>
<evidence type="ECO:0000256" key="1">
    <source>
        <dbReference type="SAM" id="MobiDB-lite"/>
    </source>
</evidence>
<protein>
    <submittedName>
        <fullName evidence="2">Uncharacterized protein</fullName>
    </submittedName>
</protein>
<feature type="region of interest" description="Disordered" evidence="1">
    <location>
        <begin position="1"/>
        <end position="82"/>
    </location>
</feature>
<feature type="compositionally biased region" description="Low complexity" evidence="1">
    <location>
        <begin position="1"/>
        <end position="18"/>
    </location>
</feature>
<comment type="caution">
    <text evidence="2">The sequence shown here is derived from an EMBL/GenBank/DDBJ whole genome shotgun (WGS) entry which is preliminary data.</text>
</comment>
<keyword evidence="3" id="KW-1185">Reference proteome</keyword>
<name>A0AAW0QEU3_9PEZI</name>
<evidence type="ECO:0000313" key="3">
    <source>
        <dbReference type="Proteomes" id="UP001392437"/>
    </source>
</evidence>
<gene>
    <name evidence="2" type="ORF">PG999_013592</name>
</gene>
<dbReference type="AlphaFoldDB" id="A0AAW0QEU3"/>
<dbReference type="EMBL" id="JAQQWP010000011">
    <property type="protein sequence ID" value="KAK8095570.1"/>
    <property type="molecule type" value="Genomic_DNA"/>
</dbReference>
<accession>A0AAW0QEU3</accession>
<evidence type="ECO:0000313" key="2">
    <source>
        <dbReference type="EMBL" id="KAK8095570.1"/>
    </source>
</evidence>
<sequence>MASPLLSLASPAPLAPAAATPPPVLPVPAAERAPGDAQLEPQSQRRAALPQVRALQQLPGLRRRPRQRPAQPALPLRPLLPGPARRRLRAAALRLSHGHLRLLQPLSGRERRAGQRGGGLGRADGWAWDHITMMVG</sequence>
<dbReference type="Proteomes" id="UP001392437">
    <property type="component" value="Unassembled WGS sequence"/>
</dbReference>
<feature type="compositionally biased region" description="Low complexity" evidence="1">
    <location>
        <begin position="68"/>
        <end position="82"/>
    </location>
</feature>